<dbReference type="Proteomes" id="UP001303115">
    <property type="component" value="Unassembled WGS sequence"/>
</dbReference>
<keyword evidence="2" id="KW-1185">Reference proteome</keyword>
<comment type="caution">
    <text evidence="1">The sequence shown here is derived from an EMBL/GenBank/DDBJ whole genome shotgun (WGS) entry which is preliminary data.</text>
</comment>
<dbReference type="EMBL" id="MU854458">
    <property type="protein sequence ID" value="KAK4035007.1"/>
    <property type="molecule type" value="Genomic_DNA"/>
</dbReference>
<evidence type="ECO:0000313" key="1">
    <source>
        <dbReference type="EMBL" id="KAK4035007.1"/>
    </source>
</evidence>
<name>A0AAN6SPJ6_9PEZI</name>
<organism evidence="1 2">
    <name type="scientific">Parachaetomium inaequale</name>
    <dbReference type="NCBI Taxonomy" id="2588326"/>
    <lineage>
        <taxon>Eukaryota</taxon>
        <taxon>Fungi</taxon>
        <taxon>Dikarya</taxon>
        <taxon>Ascomycota</taxon>
        <taxon>Pezizomycotina</taxon>
        <taxon>Sordariomycetes</taxon>
        <taxon>Sordariomycetidae</taxon>
        <taxon>Sordariales</taxon>
        <taxon>Chaetomiaceae</taxon>
        <taxon>Parachaetomium</taxon>
    </lineage>
</organism>
<protein>
    <submittedName>
        <fullName evidence="1">Uncharacterized protein</fullName>
    </submittedName>
</protein>
<evidence type="ECO:0000313" key="2">
    <source>
        <dbReference type="Proteomes" id="UP001303115"/>
    </source>
</evidence>
<sequence>MHKTRPLGSLKDFFPRIHQPLPLDQRESRRLLDTIKTSFRTQLDKEHGWDAPGSGPVSRLKTPIVAPLSSTTPPSAAAPLLRGSARATDRHMRAILNNPLFSPLEVGSVTEAPPNVLDKHKAIFEKAVSRGLMTLPRATGFLKQVILVTRGLPTSGLGEGFHETNPGAGLLVLEWLRSSGQERDLAFLADTHFRNVLVRALVADGLENVVWAWINRLLEAAGKSYNPEEPSVPGLLIADLVVSKSRDRELDLPYSAILKAETLVKETKSRPDLLQKAWSRLAFITTMSSKTIRPKPPVHLFDPFVAMGQVIGSRQLERAHVDLHHPVNPSSSLALKVLSSKDVWKSTDALLYFLRLRSLGFDTVRHLRRTDQAQEATRIFNLLETKLGVLLHSPRALVF</sequence>
<dbReference type="AlphaFoldDB" id="A0AAN6SPJ6"/>
<gene>
    <name evidence="1" type="ORF">C8A01DRAFT_18265</name>
</gene>
<reference evidence="2" key="1">
    <citation type="journal article" date="2023" name="Mol. Phylogenet. Evol.">
        <title>Genome-scale phylogeny and comparative genomics of the fungal order Sordariales.</title>
        <authorList>
            <person name="Hensen N."/>
            <person name="Bonometti L."/>
            <person name="Westerberg I."/>
            <person name="Brannstrom I.O."/>
            <person name="Guillou S."/>
            <person name="Cros-Aarteil S."/>
            <person name="Calhoun S."/>
            <person name="Haridas S."/>
            <person name="Kuo A."/>
            <person name="Mondo S."/>
            <person name="Pangilinan J."/>
            <person name="Riley R."/>
            <person name="LaButti K."/>
            <person name="Andreopoulos B."/>
            <person name="Lipzen A."/>
            <person name="Chen C."/>
            <person name="Yan M."/>
            <person name="Daum C."/>
            <person name="Ng V."/>
            <person name="Clum A."/>
            <person name="Steindorff A."/>
            <person name="Ohm R.A."/>
            <person name="Martin F."/>
            <person name="Silar P."/>
            <person name="Natvig D.O."/>
            <person name="Lalanne C."/>
            <person name="Gautier V."/>
            <person name="Ament-Velasquez S.L."/>
            <person name="Kruys A."/>
            <person name="Hutchinson M.I."/>
            <person name="Powell A.J."/>
            <person name="Barry K."/>
            <person name="Miller A.N."/>
            <person name="Grigoriev I.V."/>
            <person name="Debuchy R."/>
            <person name="Gladieux P."/>
            <person name="Hiltunen Thoren M."/>
            <person name="Johannesson H."/>
        </authorList>
    </citation>
    <scope>NUCLEOTIDE SEQUENCE [LARGE SCALE GENOMIC DNA]</scope>
    <source>
        <strain evidence="2">CBS 284.82</strain>
    </source>
</reference>
<proteinExistence type="predicted"/>
<accession>A0AAN6SPJ6</accession>